<reference evidence="1" key="1">
    <citation type="submission" date="2023-07" db="EMBL/GenBank/DDBJ databases">
        <title>draft genome sequence of fig (Ficus carica).</title>
        <authorList>
            <person name="Takahashi T."/>
            <person name="Nishimura K."/>
        </authorList>
    </citation>
    <scope>NUCLEOTIDE SEQUENCE</scope>
</reference>
<keyword evidence="2" id="KW-1185">Reference proteome</keyword>
<dbReference type="AlphaFoldDB" id="A0AA87ZWY0"/>
<accession>A0AA87ZWY0</accession>
<protein>
    <submittedName>
        <fullName evidence="1">Uncharacterized protein</fullName>
    </submittedName>
</protein>
<proteinExistence type="predicted"/>
<gene>
    <name evidence="1" type="ORF">TIFTF001_004195</name>
</gene>
<evidence type="ECO:0000313" key="1">
    <source>
        <dbReference type="EMBL" id="GMN33496.1"/>
    </source>
</evidence>
<evidence type="ECO:0000313" key="2">
    <source>
        <dbReference type="Proteomes" id="UP001187192"/>
    </source>
</evidence>
<name>A0AA87ZWY0_FICCA</name>
<dbReference type="EMBL" id="BTGU01000004">
    <property type="protein sequence ID" value="GMN33496.1"/>
    <property type="molecule type" value="Genomic_DNA"/>
</dbReference>
<dbReference type="Proteomes" id="UP001187192">
    <property type="component" value="Unassembled WGS sequence"/>
</dbReference>
<sequence>MRVMMAVNALEGLASLGINGNRVVGWIIWEEGRRAFLSWTDSKKSVLQLELREAFSSL</sequence>
<comment type="caution">
    <text evidence="1">The sequence shown here is derived from an EMBL/GenBank/DDBJ whole genome shotgun (WGS) entry which is preliminary data.</text>
</comment>
<organism evidence="1 2">
    <name type="scientific">Ficus carica</name>
    <name type="common">Common fig</name>
    <dbReference type="NCBI Taxonomy" id="3494"/>
    <lineage>
        <taxon>Eukaryota</taxon>
        <taxon>Viridiplantae</taxon>
        <taxon>Streptophyta</taxon>
        <taxon>Embryophyta</taxon>
        <taxon>Tracheophyta</taxon>
        <taxon>Spermatophyta</taxon>
        <taxon>Magnoliopsida</taxon>
        <taxon>eudicotyledons</taxon>
        <taxon>Gunneridae</taxon>
        <taxon>Pentapetalae</taxon>
        <taxon>rosids</taxon>
        <taxon>fabids</taxon>
        <taxon>Rosales</taxon>
        <taxon>Moraceae</taxon>
        <taxon>Ficeae</taxon>
        <taxon>Ficus</taxon>
    </lineage>
</organism>